<dbReference type="PRINTS" id="PR00625">
    <property type="entry name" value="JDOMAIN"/>
</dbReference>
<dbReference type="Pfam" id="PF00226">
    <property type="entry name" value="DnaJ"/>
    <property type="match status" value="1"/>
</dbReference>
<keyword evidence="3" id="KW-1185">Reference proteome</keyword>
<dbReference type="Proteomes" id="UP001071777">
    <property type="component" value="Unassembled WGS sequence"/>
</dbReference>
<evidence type="ECO:0000259" key="1">
    <source>
        <dbReference type="PROSITE" id="PS50076"/>
    </source>
</evidence>
<sequence length="242" mass="26936">MNVSKKSIKDCCEILNLKISDLNNDGEIKKAYHKLAIRWHPDKNMGNDRHTCEAKFKDIAEAYEILTDPIKRSQAEYETRKKEIFSRGVVSAVRTTKFDGSLFGGGAKFAKQGTNPGLIHISQKEKQNSQSSILASRRLENELKKKKNIQLSEMLINGINSIYETVSNAVNGSDVISMGIAVSNMLSMNLGQSSGSDLDLSMDQNMKSNLNRNLEPELNSSTNSYLGTNLQSELNFKPNLES</sequence>
<protein>
    <submittedName>
        <fullName evidence="2">DnaJ(Hsp40)</fullName>
    </submittedName>
</protein>
<dbReference type="InterPro" id="IPR001623">
    <property type="entry name" value="DnaJ_domain"/>
</dbReference>
<comment type="caution">
    <text evidence="2">The sequence shown here is derived from an EMBL/GenBank/DDBJ whole genome shotgun (WGS) entry which is preliminary data.</text>
</comment>
<proteinExistence type="predicted"/>
<feature type="non-terminal residue" evidence="2">
    <location>
        <position position="242"/>
    </location>
</feature>
<reference evidence="2" key="1">
    <citation type="submission" date="2022-10" db="EMBL/GenBank/DDBJ databases">
        <title>Adaptive evolution leads to modifications in subtelomeric GC content in a zoonotic Cryptosporidium species.</title>
        <authorList>
            <person name="Li J."/>
            <person name="Feng Y."/>
            <person name="Xiao L."/>
        </authorList>
    </citation>
    <scope>NUCLEOTIDE SEQUENCE</scope>
    <source>
        <strain evidence="2">25894</strain>
    </source>
</reference>
<dbReference type="EMBL" id="JAPCXB010000221">
    <property type="protein sequence ID" value="KAJ1604666.1"/>
    <property type="molecule type" value="Genomic_DNA"/>
</dbReference>
<evidence type="ECO:0000313" key="3">
    <source>
        <dbReference type="Proteomes" id="UP001071777"/>
    </source>
</evidence>
<dbReference type="PROSITE" id="PS50076">
    <property type="entry name" value="DNAJ_2"/>
    <property type="match status" value="1"/>
</dbReference>
<dbReference type="SMART" id="SM00271">
    <property type="entry name" value="DnaJ"/>
    <property type="match status" value="1"/>
</dbReference>
<accession>A0ABQ8P1L9</accession>
<dbReference type="PANTHER" id="PTHR43948">
    <property type="entry name" value="DNAJ HOMOLOG SUBFAMILY B"/>
    <property type="match status" value="1"/>
</dbReference>
<evidence type="ECO:0000313" key="2">
    <source>
        <dbReference type="EMBL" id="KAJ1604666.1"/>
    </source>
</evidence>
<dbReference type="SUPFAM" id="SSF46565">
    <property type="entry name" value="Chaperone J-domain"/>
    <property type="match status" value="1"/>
</dbReference>
<dbReference type="PANTHER" id="PTHR43948:SF10">
    <property type="entry name" value="MRJ, ISOFORM E"/>
    <property type="match status" value="1"/>
</dbReference>
<name>A0ABQ8P1L9_9CRYT</name>
<organism evidence="2 3">
    <name type="scientific">Cryptosporidium canis</name>
    <dbReference type="NCBI Taxonomy" id="195482"/>
    <lineage>
        <taxon>Eukaryota</taxon>
        <taxon>Sar</taxon>
        <taxon>Alveolata</taxon>
        <taxon>Apicomplexa</taxon>
        <taxon>Conoidasida</taxon>
        <taxon>Coccidia</taxon>
        <taxon>Eucoccidiorida</taxon>
        <taxon>Eimeriorina</taxon>
        <taxon>Cryptosporidiidae</taxon>
        <taxon>Cryptosporidium</taxon>
    </lineage>
</organism>
<gene>
    <name evidence="2" type="ORF">OJ252_3669</name>
</gene>
<dbReference type="Gene3D" id="1.10.287.110">
    <property type="entry name" value="DnaJ domain"/>
    <property type="match status" value="1"/>
</dbReference>
<dbReference type="CDD" id="cd06257">
    <property type="entry name" value="DnaJ"/>
    <property type="match status" value="1"/>
</dbReference>
<dbReference type="InterPro" id="IPR036869">
    <property type="entry name" value="J_dom_sf"/>
</dbReference>
<feature type="domain" description="J" evidence="1">
    <location>
        <begin position="10"/>
        <end position="81"/>
    </location>
</feature>